<feature type="repeat" description="CSPG" evidence="4">
    <location>
        <begin position="716"/>
        <end position="814"/>
    </location>
</feature>
<accession>A0A8K0CCK0</accession>
<keyword evidence="1" id="KW-0732">Signal</keyword>
<gene>
    <name evidence="6" type="ORF">ILUMI_23164</name>
</gene>
<organism evidence="6 7">
    <name type="scientific">Ignelater luminosus</name>
    <name type="common">Cucubano</name>
    <name type="synonym">Pyrophorus luminosus</name>
    <dbReference type="NCBI Taxonomy" id="2038154"/>
    <lineage>
        <taxon>Eukaryota</taxon>
        <taxon>Metazoa</taxon>
        <taxon>Ecdysozoa</taxon>
        <taxon>Arthropoda</taxon>
        <taxon>Hexapoda</taxon>
        <taxon>Insecta</taxon>
        <taxon>Pterygota</taxon>
        <taxon>Neoptera</taxon>
        <taxon>Endopterygota</taxon>
        <taxon>Coleoptera</taxon>
        <taxon>Polyphaga</taxon>
        <taxon>Elateriformia</taxon>
        <taxon>Elateroidea</taxon>
        <taxon>Elateridae</taxon>
        <taxon>Agrypninae</taxon>
        <taxon>Pyrophorini</taxon>
        <taxon>Ignelater</taxon>
    </lineage>
</organism>
<sequence>MEVEFSAADSFILPVYLQGRFRLVLIANITPVNDPPLLNISSTTVLRLARGTKKIINRELLHANDPDTSSKQLVFSVVDSGSGHLEHVKKSGISISSFTQQEIDNNEIVFVHHTTEADDAYLSLRVSDGIETSKVSKLRISAFPHYWRIHNNTGLILIHDTHSLITSFNLSFISNVPGGLETAKYYIIQEPQFGVVETETNSNMWKKALAFTSEDLRRHRVRYRHTGGRPTYDEFQFRTTLNGSATYTFRITFRKCSLVKAASESLQLRDRKQDLITQKQLEYKTEPITVSTMSILFVLNRIPKYGYLFLSNSKYRIGIEHSFTQEDVIAKNINYCLYHTSYSYVLDSFTYTVMAPGCKNITGNVTIEYFPSEETSSKVQVTLNRMQVQEGATVNIDSKHLNIISNLVTDLQFNITQRPHFGHLQVKEDARIRDNTDYFSLNELASNRLFYIHDDSETKYDSFHFLALSKSKYEDFQYTETFHIDIMLKNDNSPMRLIDKVFHVVVNSQKLLTGNDLKYSDADLDTKASDIVYTCRELPNGQLYSSKNSSLKVLEFSQKDLDDEGLLFKHSGPKYGKIKLWITDGHFNVDGILEVQASAPFVKINNNKKLITQRGKWAVISNQHLSVETNLFASDEDVLYEIVTKPAYGNIVTSQNLEEVKNFTQAQIKNGQVFYVHEESSNSVSADQVQLRIRCKDAINVTQLNIWMLPASYWDPLIVKNSRTLLVEESTSAVIDRSIIEVSQADDVPVSDIVYTIAEYPQNGYLSIVPGSSSDINETSSITSFTQALINENRLVYVQSRSNETKDRVIFNVTNSMVWLYGLILDIKIIPEHLYLGSNGLNVNEGGATTFTETQLFVRTDYYKLRVIEYIILQQPVYGWVESRGRNKKLNGFTHEELIAGKIQYKHDDSENLHDEIVIVGIADMKRSLPVVIPINVIPVNDQKPQLINNTGLTMWEGGMSVITNSMLATVDADYPSDTLRYQVLGCWWGNVSIISEPGTSLRFFTQELIDKGVVVFRHQNGSEAKFTFNVSDGLHSTEAYSFLIKTKPVVLELHERSTLHVFPLQKKLLTSDNLFSSVSDPTRTIYFKITSPPLLGRLLTRSDMKDNIFQVINRFTQTDINDGKIFYEHTHPFDDLYADDSFTFTVESHLAPSLIDQKFKIDISVSSGGLDAYINIPKINVDEGGITNIKLNLSGVVSFLENHAGLKSPIIHASIIMPSTHGQVYYQQSSNISIFTQQQLEAGLLYYQHDHSDSLQDNVYLSLYLIPGYIILCNVTIPIEINPINDQPFKLVTPAPHFTVVQGENHTVKSSELSTEDADTVSANIHYDIISGPLEGHLILLPELISVSHFSQEDIDQGRLVYVHDGLSLTDVFHLRVWDGKFRHDYTVLNIQVIPVSMNVSIGLPLYLQQGSNVVLFSRKQFVVETNANVDKIRYIIKDGPKHGLLYVKDTPATAFGQAELDNDDVMYMQTDMTTANDSVKIFAGLISGNTSVGEQVEVFIKVQPLMQIRNFTVVSGISNRLTVSILDATPLAKLTNSNPCYTIIRSPRYGQIRKIIRSSGETRNVVDVIVSSFTHEEVQSGLIYLVAKNVEVGWEGLQDELHFILAATIFQPAVGKLKIMIKSTLHGDIYSTMASPSDPAGREGGMYMASPNMTRDYFLIVSMVIGVIVLGVTVIVVIKCRTLGPDVNKEEQSIQPIPLPRPPDALMATPSPIKQHVHDGFASPLPAALPQCKVTPLSETHTRYPYGIEEHLDDWSSCDASDPSCPTRNNIMLRRNQYWV</sequence>
<feature type="repeat" description="CSPG" evidence="4">
    <location>
        <begin position="377"/>
        <end position="468"/>
    </location>
</feature>
<evidence type="ECO:0008006" key="8">
    <source>
        <dbReference type="Google" id="ProtNLM"/>
    </source>
</evidence>
<feature type="repeat" description="CSPG" evidence="4">
    <location>
        <begin position="146"/>
        <end position="240"/>
    </location>
</feature>
<evidence type="ECO:0000256" key="3">
    <source>
        <dbReference type="ARBA" id="ARBA00023180"/>
    </source>
</evidence>
<proteinExistence type="predicted"/>
<name>A0A8K0CCK0_IGNLU</name>
<evidence type="ECO:0000313" key="7">
    <source>
        <dbReference type="Proteomes" id="UP000801492"/>
    </source>
</evidence>
<dbReference type="InterPro" id="IPR051561">
    <property type="entry name" value="FRAS1_ECM"/>
</dbReference>
<dbReference type="PROSITE" id="PS51854">
    <property type="entry name" value="CSPG"/>
    <property type="match status" value="8"/>
</dbReference>
<dbReference type="GO" id="GO:0009653">
    <property type="term" value="P:anatomical structure morphogenesis"/>
    <property type="evidence" value="ECO:0007669"/>
    <property type="project" value="TreeGrafter"/>
</dbReference>
<keyword evidence="5" id="KW-1133">Transmembrane helix</keyword>
<keyword evidence="5" id="KW-0472">Membrane</keyword>
<dbReference type="EMBL" id="VTPC01090570">
    <property type="protein sequence ID" value="KAF2883026.1"/>
    <property type="molecule type" value="Genomic_DNA"/>
</dbReference>
<keyword evidence="3" id="KW-0325">Glycoprotein</keyword>
<keyword evidence="7" id="KW-1185">Reference proteome</keyword>
<keyword evidence="2" id="KW-0677">Repeat</keyword>
<evidence type="ECO:0000256" key="2">
    <source>
        <dbReference type="ARBA" id="ARBA00022737"/>
    </source>
</evidence>
<feature type="repeat" description="CSPG" evidence="4">
    <location>
        <begin position="1051"/>
        <end position="1148"/>
    </location>
</feature>
<dbReference type="OrthoDB" id="430044at2759"/>
<dbReference type="PANTHER" id="PTHR45739:SF12">
    <property type="entry name" value="CHONDROITIN SULFATE PROTEOGLYCAN 4-LIKE ISOFORM X2"/>
    <property type="match status" value="1"/>
</dbReference>
<feature type="repeat" description="CSPG" evidence="4">
    <location>
        <begin position="1290"/>
        <end position="1381"/>
    </location>
</feature>
<feature type="repeat" description="CSPG" evidence="4">
    <location>
        <begin position="34"/>
        <end position="127"/>
    </location>
</feature>
<feature type="repeat" description="CSPG" evidence="4">
    <location>
        <begin position="944"/>
        <end position="1034"/>
    </location>
</feature>
<feature type="transmembrane region" description="Helical" evidence="5">
    <location>
        <begin position="1659"/>
        <end position="1680"/>
    </location>
</feature>
<keyword evidence="5" id="KW-0812">Transmembrane</keyword>
<evidence type="ECO:0000313" key="6">
    <source>
        <dbReference type="EMBL" id="KAF2883026.1"/>
    </source>
</evidence>
<reference evidence="6" key="1">
    <citation type="submission" date="2019-08" db="EMBL/GenBank/DDBJ databases">
        <title>The genome of the North American firefly Photinus pyralis.</title>
        <authorList>
            <consortium name="Photinus pyralis genome working group"/>
            <person name="Fallon T.R."/>
            <person name="Sander Lower S.E."/>
            <person name="Weng J.-K."/>
        </authorList>
    </citation>
    <scope>NUCLEOTIDE SEQUENCE</scope>
    <source>
        <strain evidence="6">TRF0915ILg1</strain>
        <tissue evidence="6">Whole body</tissue>
    </source>
</reference>
<feature type="repeat" description="CSPG" evidence="4">
    <location>
        <begin position="601"/>
        <end position="694"/>
    </location>
</feature>
<dbReference type="Pfam" id="PF16184">
    <property type="entry name" value="Cadherin_3"/>
    <property type="match status" value="11"/>
</dbReference>
<protein>
    <recommendedName>
        <fullName evidence="8">Chondroitin sulfate proteoglycan 4</fullName>
    </recommendedName>
</protein>
<comment type="caution">
    <text evidence="6">The sequence shown here is derived from an EMBL/GenBank/DDBJ whole genome shotgun (WGS) entry which is preliminary data.</text>
</comment>
<dbReference type="PANTHER" id="PTHR45739">
    <property type="entry name" value="MATRIX PROTEIN, PUTATIVE-RELATED"/>
    <property type="match status" value="1"/>
</dbReference>
<evidence type="ECO:0000256" key="1">
    <source>
        <dbReference type="ARBA" id="ARBA00022729"/>
    </source>
</evidence>
<dbReference type="Proteomes" id="UP000801492">
    <property type="component" value="Unassembled WGS sequence"/>
</dbReference>
<evidence type="ECO:0000256" key="5">
    <source>
        <dbReference type="SAM" id="Phobius"/>
    </source>
</evidence>
<evidence type="ECO:0000256" key="4">
    <source>
        <dbReference type="PROSITE-ProRule" id="PRU01201"/>
    </source>
</evidence>
<dbReference type="InterPro" id="IPR039005">
    <property type="entry name" value="CSPG_rpt"/>
</dbReference>